<gene>
    <name evidence="4" type="ORF">ACG33_10200</name>
</gene>
<keyword evidence="2 3" id="KW-0802">TPR repeat</keyword>
<dbReference type="PANTHER" id="PTHR45586:SF14">
    <property type="entry name" value="TETRATRICOPEPTIDE TPR_2 REPEAT PROTEIN"/>
    <property type="match status" value="1"/>
</dbReference>
<dbReference type="Gene3D" id="1.25.40.10">
    <property type="entry name" value="Tetratricopeptide repeat domain"/>
    <property type="match status" value="6"/>
</dbReference>
<reference evidence="4 5" key="1">
    <citation type="submission" date="2015-06" db="EMBL/GenBank/DDBJ databases">
        <title>A Comprehensive Approach to Explore the Metabolic and Phylogenetic Diversity of Bacterial Steroid Degradation in the Environment: Testosterone as an Example.</title>
        <authorList>
            <person name="Yang F.-C."/>
            <person name="Chen Y.-L."/>
            <person name="Yu C.-P."/>
            <person name="Tang S.-L."/>
            <person name="Wang P.-H."/>
            <person name="Ismail W."/>
            <person name="Wang C.-H."/>
            <person name="Yang C.-Y."/>
            <person name="Chiang Y.-R."/>
        </authorList>
    </citation>
    <scope>NUCLEOTIDE SEQUENCE [LARGE SCALE GENOMIC DNA]</scope>
    <source>
        <strain evidence="4 5">DSM 18526</strain>
    </source>
</reference>
<dbReference type="EMBL" id="CP011971">
    <property type="protein sequence ID" value="AMN47466.1"/>
    <property type="molecule type" value="Genomic_DNA"/>
</dbReference>
<name>A0A127FAL5_STEDE</name>
<evidence type="ECO:0000256" key="2">
    <source>
        <dbReference type="ARBA" id="ARBA00022803"/>
    </source>
</evidence>
<dbReference type="AlphaFoldDB" id="A0A127FAL5"/>
<proteinExistence type="predicted"/>
<dbReference type="RefSeq" id="WP_066920925.1">
    <property type="nucleotide sequence ID" value="NZ_CP011971.1"/>
</dbReference>
<dbReference type="InterPro" id="IPR051012">
    <property type="entry name" value="CellSynth/LPSAsmb/PSIAsmb"/>
</dbReference>
<dbReference type="PANTHER" id="PTHR45586">
    <property type="entry name" value="TPR REPEAT-CONTAINING PROTEIN PA4667"/>
    <property type="match status" value="1"/>
</dbReference>
<dbReference type="InterPro" id="IPR011990">
    <property type="entry name" value="TPR-like_helical_dom_sf"/>
</dbReference>
<dbReference type="InterPro" id="IPR019734">
    <property type="entry name" value="TPR_rpt"/>
</dbReference>
<evidence type="ECO:0000256" key="3">
    <source>
        <dbReference type="PROSITE-ProRule" id="PRU00339"/>
    </source>
</evidence>
<evidence type="ECO:0000256" key="1">
    <source>
        <dbReference type="ARBA" id="ARBA00022737"/>
    </source>
</evidence>
<dbReference type="PROSITE" id="PS50005">
    <property type="entry name" value="TPR"/>
    <property type="match status" value="2"/>
</dbReference>
<evidence type="ECO:0000313" key="4">
    <source>
        <dbReference type="EMBL" id="AMN47466.1"/>
    </source>
</evidence>
<accession>A0A127FAL5</accession>
<dbReference type="PROSITE" id="PS51257">
    <property type="entry name" value="PROKAR_LIPOPROTEIN"/>
    <property type="match status" value="1"/>
</dbReference>
<dbReference type="STRING" id="465721.ACG33_10200"/>
<dbReference type="OrthoDB" id="9766710at2"/>
<keyword evidence="1" id="KW-0677">Repeat</keyword>
<dbReference type="KEGG" id="sdf:ACG33_10200"/>
<sequence>MKQDKMPGARRERCRFIAAALCTAALLLAGCELFLDANARLERAEQRIAQHDYAAAEIELRNALQSQADHAQARLLLARVLLRRGELIDARRELERAIQAGAPVAETVELTAKLRLASGQPRELLAQMDADELPLPAPLDLIYRGRALLDIQQPEQAQKTFEQALQTHPASVEAATGLAMARAAQGELAAALAQLERLVEKLDESQPRWAETRLIMAGLYVRRGDFEQAERVLETARPHAATQLDALQRASLLVSLTETRMARGNLEAARAAQRELQSVFPQAPVTRMLAARLAMAAQDYDAAVAELQRLVAAAPELAQARFLLGAALLAQGTLNQAELQLAQALQRTPENIEARKLLAQVRLRLRRPEAAMQVLLAAPGSLVAGGGGTAGRPLENFTALDEAGGGRDPQLDALLGIAQLQQGQTRAGIARLEQAVASRPRDRELKLELAAAYLRNGENRKALTLLEGVPQSPLDMPLERLRVTAIGMVQGTQVAQRRIEDLLAGHPGDAALLNFAAEFHGHQRQFDQARALLAAAAQIAPEDTATFINRARIEVAAGQPKAAAQWLEDLLGRHPDNMPVRLVLADLAVRNGETARAIELLEQARRLRVDAFAPRLRLARLYAQVHDPAKTDTVLKELAEAAREHAEIADAVGQILLEAGRHGEALARFRQATDLAARMESSNEDRARYWLDVARAQLAMGDAAAAREALNAALVLQPQWPPTVGMLAAIDLRQERPEVALSRASALRQALPRDPAAITLEGDVLMALGRHAQASAAYDAASARQLSAALALKSYRARQQGGLREPTEPLRTWLQYQPGDNTVRTVLAQAYLDMGLTERAIGEYEIVIRERPDDALALNNLAWLYQTQGDIRAEETARRAHVLAPQVAAVADTYGWILVRNQKPAAGLKVLESALQVARQAAGSEQAARADPAYRELEYHHAAALAASGSPRQARERLEAMLRVRADAAPFASQAQARELLDSLPQS</sequence>
<feature type="repeat" description="TPR" evidence="3">
    <location>
        <begin position="138"/>
        <end position="171"/>
    </location>
</feature>
<organism evidence="4 5">
    <name type="scientific">Steroidobacter denitrificans</name>
    <dbReference type="NCBI Taxonomy" id="465721"/>
    <lineage>
        <taxon>Bacteria</taxon>
        <taxon>Pseudomonadati</taxon>
        <taxon>Pseudomonadota</taxon>
        <taxon>Gammaproteobacteria</taxon>
        <taxon>Steroidobacterales</taxon>
        <taxon>Steroidobacteraceae</taxon>
        <taxon>Steroidobacter</taxon>
    </lineage>
</organism>
<dbReference type="Pfam" id="PF14559">
    <property type="entry name" value="TPR_19"/>
    <property type="match status" value="4"/>
</dbReference>
<keyword evidence="5" id="KW-1185">Reference proteome</keyword>
<dbReference type="Proteomes" id="UP000070250">
    <property type="component" value="Chromosome"/>
</dbReference>
<dbReference type="Pfam" id="PF13432">
    <property type="entry name" value="TPR_16"/>
    <property type="match status" value="3"/>
</dbReference>
<evidence type="ECO:0008006" key="6">
    <source>
        <dbReference type="Google" id="ProtNLM"/>
    </source>
</evidence>
<dbReference type="SMART" id="SM00028">
    <property type="entry name" value="TPR"/>
    <property type="match status" value="16"/>
</dbReference>
<evidence type="ECO:0000313" key="5">
    <source>
        <dbReference type="Proteomes" id="UP000070250"/>
    </source>
</evidence>
<feature type="repeat" description="TPR" evidence="3">
    <location>
        <begin position="318"/>
        <end position="351"/>
    </location>
</feature>
<protein>
    <recommendedName>
        <fullName evidence="6">PEP-CTERM system TPR-repeat lipoprotein</fullName>
    </recommendedName>
</protein>
<dbReference type="SUPFAM" id="SSF48452">
    <property type="entry name" value="TPR-like"/>
    <property type="match status" value="5"/>
</dbReference>